<proteinExistence type="predicted"/>
<evidence type="ECO:0000256" key="1">
    <source>
        <dbReference type="SAM" id="Phobius"/>
    </source>
</evidence>
<name>A0ABY9PX10_9FIRM</name>
<reference evidence="2 3" key="1">
    <citation type="submission" date="2022-07" db="EMBL/GenBank/DDBJ databases">
        <title>Genome sequence of Terrisporobacter mayombei DSM6539.</title>
        <authorList>
            <person name="Boeer T."/>
            <person name="Bengelsdorf F.R."/>
            <person name="Daniel R."/>
            <person name="Poehlein A."/>
        </authorList>
    </citation>
    <scope>NUCLEOTIDE SEQUENCE [LARGE SCALE GENOMIC DNA]</scope>
    <source>
        <strain evidence="2 3">DSM 6539</strain>
    </source>
</reference>
<sequence>MNKTIYRSIISIILCIVIIACSLMSIIFKKEIPGLSSIATAMLALVIYTGVETEDANKRKFIKYTCMATIIISMINLCIKFL</sequence>
<gene>
    <name evidence="2" type="ORF">TEMA_05360</name>
</gene>
<organism evidence="2 3">
    <name type="scientific">Terrisporobacter mayombei</name>
    <dbReference type="NCBI Taxonomy" id="1541"/>
    <lineage>
        <taxon>Bacteria</taxon>
        <taxon>Bacillati</taxon>
        <taxon>Bacillota</taxon>
        <taxon>Clostridia</taxon>
        <taxon>Peptostreptococcales</taxon>
        <taxon>Peptostreptococcaceae</taxon>
        <taxon>Terrisporobacter</taxon>
    </lineage>
</organism>
<dbReference type="RefSeq" id="WP_228104479.1">
    <property type="nucleotide sequence ID" value="NZ_CP101637.1"/>
</dbReference>
<evidence type="ECO:0000313" key="3">
    <source>
        <dbReference type="Proteomes" id="UP001235030"/>
    </source>
</evidence>
<keyword evidence="3" id="KW-1185">Reference proteome</keyword>
<keyword evidence="1" id="KW-1133">Transmembrane helix</keyword>
<evidence type="ECO:0008006" key="4">
    <source>
        <dbReference type="Google" id="ProtNLM"/>
    </source>
</evidence>
<dbReference type="EMBL" id="CP101637">
    <property type="protein sequence ID" value="WMT80223.1"/>
    <property type="molecule type" value="Genomic_DNA"/>
</dbReference>
<protein>
    <recommendedName>
        <fullName evidence="4">DUF3953 domain-containing protein</fullName>
    </recommendedName>
</protein>
<accession>A0ABY9PX10</accession>
<dbReference type="PROSITE" id="PS51257">
    <property type="entry name" value="PROKAR_LIPOPROTEIN"/>
    <property type="match status" value="1"/>
</dbReference>
<keyword evidence="1" id="KW-0472">Membrane</keyword>
<dbReference type="Proteomes" id="UP001235030">
    <property type="component" value="Chromosome"/>
</dbReference>
<feature type="transmembrane region" description="Helical" evidence="1">
    <location>
        <begin position="6"/>
        <end position="27"/>
    </location>
</feature>
<feature type="transmembrane region" description="Helical" evidence="1">
    <location>
        <begin position="32"/>
        <end position="49"/>
    </location>
</feature>
<keyword evidence="1" id="KW-0812">Transmembrane</keyword>
<evidence type="ECO:0000313" key="2">
    <source>
        <dbReference type="EMBL" id="WMT80223.1"/>
    </source>
</evidence>